<name>A0AAE0X1Y7_9PEZI</name>
<dbReference type="Proteomes" id="UP001270362">
    <property type="component" value="Unassembled WGS sequence"/>
</dbReference>
<dbReference type="AlphaFoldDB" id="A0AAE0X1Y7"/>
<protein>
    <submittedName>
        <fullName evidence="2">Uncharacterized protein</fullName>
    </submittedName>
</protein>
<dbReference type="EMBL" id="JAULSO010000004">
    <property type="protein sequence ID" value="KAK3683298.1"/>
    <property type="molecule type" value="Genomic_DNA"/>
</dbReference>
<feature type="compositionally biased region" description="Polar residues" evidence="1">
    <location>
        <begin position="369"/>
        <end position="378"/>
    </location>
</feature>
<feature type="region of interest" description="Disordered" evidence="1">
    <location>
        <begin position="354"/>
        <end position="412"/>
    </location>
</feature>
<accession>A0AAE0X1Y7</accession>
<organism evidence="2 3">
    <name type="scientific">Podospora appendiculata</name>
    <dbReference type="NCBI Taxonomy" id="314037"/>
    <lineage>
        <taxon>Eukaryota</taxon>
        <taxon>Fungi</taxon>
        <taxon>Dikarya</taxon>
        <taxon>Ascomycota</taxon>
        <taxon>Pezizomycotina</taxon>
        <taxon>Sordariomycetes</taxon>
        <taxon>Sordariomycetidae</taxon>
        <taxon>Sordariales</taxon>
        <taxon>Podosporaceae</taxon>
        <taxon>Podospora</taxon>
    </lineage>
</organism>
<sequence length="560" mass="62298">MLTNGRLYRSPERHGLQDAFGLRILLAFFSNRVLRGGPRILVQLAACFTLLMLGMRFMPHGLSGAALGTTSSLWNWTTEWKEEKIEIEEEEDDGGMGGLRIVVFGEDDIAIPARTHGGRGGRYPGWTEVLCEELNCSRHLSFIPPVDPTTHPMVSNDLYAAAIEQLLNETIESDKPGQDFNFQAEKFPVPWELPDLSSQVSAFLSTEKPRHPPNDTLWVFTFGTWDTWSLASVPIGISRPIIGAMVNHLFEQVERLYQSALDEDSVAWSGAISDDAQSDSSKVAAAGGEVTAIRKRAEMFRILVPVLFDPSLTPGWKIGRPELPRVHSSAEQMRNAAALTDDWNIALRNKLGQWVRTPNPRPKEADANATESTRNTDGNEFGPGQGSASQRKPPSIDSRDKPKSVSNTTRYPLRDGISYDLTEYLLSAIVERQFRNAGMHDSNGIGTKPTEEGYLEVWTPCINKLSEQEEDESSDNLESAIAKTKRKRYVSASRQRGEAVEKEALKECEAPHERLFFTPFTVAPRAVGDIAREAADLVRANKTIRSKWVNIDVPTYSLDG</sequence>
<evidence type="ECO:0000313" key="2">
    <source>
        <dbReference type="EMBL" id="KAK3683298.1"/>
    </source>
</evidence>
<comment type="caution">
    <text evidence="2">The sequence shown here is derived from an EMBL/GenBank/DDBJ whole genome shotgun (WGS) entry which is preliminary data.</text>
</comment>
<keyword evidence="3" id="KW-1185">Reference proteome</keyword>
<reference evidence="2" key="2">
    <citation type="submission" date="2023-06" db="EMBL/GenBank/DDBJ databases">
        <authorList>
            <consortium name="Lawrence Berkeley National Laboratory"/>
            <person name="Haridas S."/>
            <person name="Hensen N."/>
            <person name="Bonometti L."/>
            <person name="Westerberg I."/>
            <person name="Brannstrom I.O."/>
            <person name="Guillou S."/>
            <person name="Cros-Aarteil S."/>
            <person name="Calhoun S."/>
            <person name="Kuo A."/>
            <person name="Mondo S."/>
            <person name="Pangilinan J."/>
            <person name="Riley R."/>
            <person name="Labutti K."/>
            <person name="Andreopoulos B."/>
            <person name="Lipzen A."/>
            <person name="Chen C."/>
            <person name="Yanf M."/>
            <person name="Daum C."/>
            <person name="Ng V."/>
            <person name="Clum A."/>
            <person name="Steindorff A."/>
            <person name="Ohm R."/>
            <person name="Martin F."/>
            <person name="Silar P."/>
            <person name="Natvig D."/>
            <person name="Lalanne C."/>
            <person name="Gautier V."/>
            <person name="Ament-Velasquez S.L."/>
            <person name="Kruys A."/>
            <person name="Hutchinson M.I."/>
            <person name="Powell A.J."/>
            <person name="Barry K."/>
            <person name="Miller A.N."/>
            <person name="Grigoriev I.V."/>
            <person name="Debuchy R."/>
            <person name="Gladieux P."/>
            <person name="Thoren M.H."/>
            <person name="Johannesson H."/>
        </authorList>
    </citation>
    <scope>NUCLEOTIDE SEQUENCE</scope>
    <source>
        <strain evidence="2">CBS 314.62</strain>
    </source>
</reference>
<gene>
    <name evidence="2" type="ORF">B0T22DRAFT_384325</name>
</gene>
<reference evidence="2" key="1">
    <citation type="journal article" date="2023" name="Mol. Phylogenet. Evol.">
        <title>Genome-scale phylogeny and comparative genomics of the fungal order Sordariales.</title>
        <authorList>
            <person name="Hensen N."/>
            <person name="Bonometti L."/>
            <person name="Westerberg I."/>
            <person name="Brannstrom I.O."/>
            <person name="Guillou S."/>
            <person name="Cros-Aarteil S."/>
            <person name="Calhoun S."/>
            <person name="Haridas S."/>
            <person name="Kuo A."/>
            <person name="Mondo S."/>
            <person name="Pangilinan J."/>
            <person name="Riley R."/>
            <person name="LaButti K."/>
            <person name="Andreopoulos B."/>
            <person name="Lipzen A."/>
            <person name="Chen C."/>
            <person name="Yan M."/>
            <person name="Daum C."/>
            <person name="Ng V."/>
            <person name="Clum A."/>
            <person name="Steindorff A."/>
            <person name="Ohm R.A."/>
            <person name="Martin F."/>
            <person name="Silar P."/>
            <person name="Natvig D.O."/>
            <person name="Lalanne C."/>
            <person name="Gautier V."/>
            <person name="Ament-Velasquez S.L."/>
            <person name="Kruys A."/>
            <person name="Hutchinson M.I."/>
            <person name="Powell A.J."/>
            <person name="Barry K."/>
            <person name="Miller A.N."/>
            <person name="Grigoriev I.V."/>
            <person name="Debuchy R."/>
            <person name="Gladieux P."/>
            <person name="Hiltunen Thoren M."/>
            <person name="Johannesson H."/>
        </authorList>
    </citation>
    <scope>NUCLEOTIDE SEQUENCE</scope>
    <source>
        <strain evidence="2">CBS 314.62</strain>
    </source>
</reference>
<proteinExistence type="predicted"/>
<evidence type="ECO:0000256" key="1">
    <source>
        <dbReference type="SAM" id="MobiDB-lite"/>
    </source>
</evidence>
<evidence type="ECO:0000313" key="3">
    <source>
        <dbReference type="Proteomes" id="UP001270362"/>
    </source>
</evidence>